<dbReference type="AlphaFoldDB" id="A0AAQ3Q1I1"/>
<accession>A0AAQ3Q1I1</accession>
<dbReference type="PANTHER" id="PTHR16295">
    <property type="entry name" value="TRAF-TYPE ZINC FINGER PROTEIN-RELATED"/>
    <property type="match status" value="1"/>
</dbReference>
<reference evidence="5 6" key="1">
    <citation type="submission" date="2024-02" db="EMBL/GenBank/DDBJ databases">
        <title>High-quality chromosome-scale genome assembly of Pensacola bahiagrass (Paspalum notatum Flugge var. saurae).</title>
        <authorList>
            <person name="Vega J.M."/>
            <person name="Podio M."/>
            <person name="Orjuela J."/>
            <person name="Siena L.A."/>
            <person name="Pessino S.C."/>
            <person name="Combes M.C."/>
            <person name="Mariac C."/>
            <person name="Albertini E."/>
            <person name="Pupilli F."/>
            <person name="Ortiz J.P.A."/>
            <person name="Leblanc O."/>
        </authorList>
    </citation>
    <scope>NUCLEOTIDE SEQUENCE [LARGE SCALE GENOMIC DNA]</scope>
    <source>
        <strain evidence="5">R1</strain>
        <tissue evidence="5">Leaf</tissue>
    </source>
</reference>
<dbReference type="InterPro" id="IPR049439">
    <property type="entry name" value="TRAFD1-XIAF1_Znf"/>
</dbReference>
<dbReference type="Proteomes" id="UP001341281">
    <property type="component" value="Chromosome 02"/>
</dbReference>
<evidence type="ECO:0000259" key="4">
    <source>
        <dbReference type="Pfam" id="PF21366"/>
    </source>
</evidence>
<dbReference type="GO" id="GO:0008270">
    <property type="term" value="F:zinc ion binding"/>
    <property type="evidence" value="ECO:0007669"/>
    <property type="project" value="UniProtKB-KW"/>
</dbReference>
<evidence type="ECO:0000313" key="6">
    <source>
        <dbReference type="Proteomes" id="UP001341281"/>
    </source>
</evidence>
<dbReference type="PANTHER" id="PTHR16295:SF31">
    <property type="entry name" value="OS03G0356652 PROTEIN"/>
    <property type="match status" value="1"/>
</dbReference>
<dbReference type="Gene3D" id="3.30.40.10">
    <property type="entry name" value="Zinc/RING finger domain, C3HC4 (zinc finger)"/>
    <property type="match status" value="2"/>
</dbReference>
<proteinExistence type="predicted"/>
<evidence type="ECO:0000256" key="3">
    <source>
        <dbReference type="ARBA" id="ARBA00022833"/>
    </source>
</evidence>
<sequence length="249" mass="28114">MAAASAAADSDPAAAAAAAMSTCAHCQREIPSSNIDLHSVHCARNLQKCQHCAEMVPRKLMDEHYDENHAPINCTLCKETIERESWDLHKGEKCPQRIVACEYCEFELPAVDLHEHQDVCGNRTEYCQRCRKYIRLREWIGHETQCHINSNGSAETSRKLDADAKFSADQILVYFKCQNNSRERSATSATGTTSTPCSWFTTQAAALHNRYHWNSSYGWLNIVPKGREFLAPITMTARQLEPPKAKEVR</sequence>
<keyword evidence="2" id="KW-0863">Zinc-finger</keyword>
<feature type="domain" description="TRAFD1/XAF1 zinc finger" evidence="4">
    <location>
        <begin position="111"/>
        <end position="146"/>
    </location>
</feature>
<keyword evidence="3" id="KW-0862">Zinc</keyword>
<dbReference type="GO" id="GO:0005739">
    <property type="term" value="C:mitochondrion"/>
    <property type="evidence" value="ECO:0007669"/>
    <property type="project" value="TreeGrafter"/>
</dbReference>
<evidence type="ECO:0000256" key="2">
    <source>
        <dbReference type="ARBA" id="ARBA00022771"/>
    </source>
</evidence>
<keyword evidence="1" id="KW-0479">Metal-binding</keyword>
<dbReference type="Pfam" id="PF21366">
    <property type="entry name" value="TRAFD1-XIAF1_ZnF"/>
    <property type="match status" value="1"/>
</dbReference>
<evidence type="ECO:0000313" key="5">
    <source>
        <dbReference type="EMBL" id="WVZ56992.1"/>
    </source>
</evidence>
<organism evidence="5 6">
    <name type="scientific">Paspalum notatum var. saurae</name>
    <dbReference type="NCBI Taxonomy" id="547442"/>
    <lineage>
        <taxon>Eukaryota</taxon>
        <taxon>Viridiplantae</taxon>
        <taxon>Streptophyta</taxon>
        <taxon>Embryophyta</taxon>
        <taxon>Tracheophyta</taxon>
        <taxon>Spermatophyta</taxon>
        <taxon>Magnoliopsida</taxon>
        <taxon>Liliopsida</taxon>
        <taxon>Poales</taxon>
        <taxon>Poaceae</taxon>
        <taxon>PACMAD clade</taxon>
        <taxon>Panicoideae</taxon>
        <taxon>Andropogonodae</taxon>
        <taxon>Paspaleae</taxon>
        <taxon>Paspalinae</taxon>
        <taxon>Paspalum</taxon>
    </lineage>
</organism>
<protein>
    <recommendedName>
        <fullName evidence="4">TRAFD1/XAF1 zinc finger domain-containing protein</fullName>
    </recommendedName>
</protein>
<name>A0AAQ3Q1I1_PASNO</name>
<keyword evidence="6" id="KW-1185">Reference proteome</keyword>
<dbReference type="InterPro" id="IPR013083">
    <property type="entry name" value="Znf_RING/FYVE/PHD"/>
</dbReference>
<evidence type="ECO:0000256" key="1">
    <source>
        <dbReference type="ARBA" id="ARBA00022723"/>
    </source>
</evidence>
<gene>
    <name evidence="5" type="ORF">U9M48_007441</name>
</gene>
<dbReference type="InterPro" id="IPR051986">
    <property type="entry name" value="Innate_Immune_Apopt_Reg"/>
</dbReference>
<dbReference type="EMBL" id="CP144746">
    <property type="protein sequence ID" value="WVZ56992.1"/>
    <property type="molecule type" value="Genomic_DNA"/>
</dbReference>